<dbReference type="InParanoid" id="F0VR89"/>
<dbReference type="VEuPathDB" id="ToxoDB:NCLIV_066620"/>
<evidence type="ECO:0000256" key="2">
    <source>
        <dbReference type="SAM" id="Phobius"/>
    </source>
</evidence>
<dbReference type="EMBL" id="LN714487">
    <property type="protein sequence ID" value="CEL70999.1"/>
    <property type="molecule type" value="Genomic_DNA"/>
</dbReference>
<keyword evidence="2" id="KW-0472">Membrane</keyword>
<dbReference type="GeneID" id="13445460"/>
<dbReference type="OMA" id="RDSAWIC"/>
<dbReference type="RefSeq" id="XP_003886262.1">
    <property type="nucleotide sequence ID" value="XM_003886213.1"/>
</dbReference>
<reference evidence="4" key="4">
    <citation type="journal article" date="2015" name="PLoS ONE">
        <title>Comprehensive Evaluation of Toxoplasma gondii VEG and Neospora caninum LIV Genomes with Tachyzoite Stage Transcriptome and Proteome Defines Novel Transcript Features.</title>
        <authorList>
            <person name="Ramaprasad A."/>
            <person name="Mourier T."/>
            <person name="Naeem R."/>
            <person name="Malas T.B."/>
            <person name="Moussa E."/>
            <person name="Panigrahi A."/>
            <person name="Vermont S.J."/>
            <person name="Otto T.D."/>
            <person name="Wastling J."/>
            <person name="Pain A."/>
        </authorList>
    </citation>
    <scope>NUCLEOTIDE SEQUENCE</scope>
    <source>
        <strain evidence="4">Liverpool</strain>
    </source>
</reference>
<dbReference type="AlphaFoldDB" id="F0VR89"/>
<protein>
    <recommendedName>
        <fullName evidence="6">Transmembrane protein</fullName>
    </recommendedName>
</protein>
<feature type="transmembrane region" description="Helical" evidence="2">
    <location>
        <begin position="205"/>
        <end position="224"/>
    </location>
</feature>
<dbReference type="EMBL" id="FR823393">
    <property type="protein sequence ID" value="CBZ56237.1"/>
    <property type="molecule type" value="Genomic_DNA"/>
</dbReference>
<feature type="compositionally biased region" description="Basic and acidic residues" evidence="1">
    <location>
        <begin position="13"/>
        <end position="22"/>
    </location>
</feature>
<name>F0VR89_NEOCL</name>
<reference evidence="3" key="1">
    <citation type="submission" date="2011-02" db="EMBL/GenBank/DDBJ databases">
        <authorList>
            <person name="Aslett M."/>
        </authorList>
    </citation>
    <scope>NUCLEOTIDE SEQUENCE</scope>
    <source>
        <strain evidence="3">Liverpool</strain>
    </source>
</reference>
<gene>
    <name evidence="4" type="ORF">BN1204_066620</name>
    <name evidence="3" type="ORF">NCLIV_066620</name>
</gene>
<keyword evidence="5" id="KW-1185">Reference proteome</keyword>
<dbReference type="Proteomes" id="UP000007494">
    <property type="component" value="Chromosome XII"/>
</dbReference>
<accession>F0VR89</accession>
<evidence type="ECO:0000256" key="1">
    <source>
        <dbReference type="SAM" id="MobiDB-lite"/>
    </source>
</evidence>
<feature type="transmembrane region" description="Helical" evidence="2">
    <location>
        <begin position="173"/>
        <end position="193"/>
    </location>
</feature>
<organism evidence="3 5">
    <name type="scientific">Neospora caninum (strain Liverpool)</name>
    <dbReference type="NCBI Taxonomy" id="572307"/>
    <lineage>
        <taxon>Eukaryota</taxon>
        <taxon>Sar</taxon>
        <taxon>Alveolata</taxon>
        <taxon>Apicomplexa</taxon>
        <taxon>Conoidasida</taxon>
        <taxon>Coccidia</taxon>
        <taxon>Eucoccidiorida</taxon>
        <taxon>Eimeriorina</taxon>
        <taxon>Sarcocystidae</taxon>
        <taxon>Neospora</taxon>
    </lineage>
</organism>
<evidence type="ECO:0000313" key="3">
    <source>
        <dbReference type="EMBL" id="CBZ56237.1"/>
    </source>
</evidence>
<feature type="transmembrane region" description="Helical" evidence="2">
    <location>
        <begin position="94"/>
        <end position="112"/>
    </location>
</feature>
<proteinExistence type="predicted"/>
<feature type="region of interest" description="Disordered" evidence="1">
    <location>
        <begin position="1"/>
        <end position="60"/>
    </location>
</feature>
<evidence type="ECO:0008006" key="6">
    <source>
        <dbReference type="Google" id="ProtNLM"/>
    </source>
</evidence>
<keyword evidence="2" id="KW-1133">Transmembrane helix</keyword>
<dbReference type="eggNOG" id="ENOG502QZEM">
    <property type="taxonomic scope" value="Eukaryota"/>
</dbReference>
<reference evidence="3" key="2">
    <citation type="submission" date="2011-03" db="EMBL/GenBank/DDBJ databases">
        <title>Comparative genomics and transcriptomics of Neospora caninum and Toxoplasma gondii.</title>
        <authorList>
            <person name="Reid A.J."/>
            <person name="Sohal A."/>
            <person name="Harris D."/>
            <person name="Quail M."/>
            <person name="Sanders M."/>
            <person name="Berriman M."/>
            <person name="Wastling J.M."/>
            <person name="Pain A."/>
        </authorList>
    </citation>
    <scope>NUCLEOTIDE SEQUENCE</scope>
    <source>
        <strain evidence="3">Liverpool</strain>
    </source>
</reference>
<keyword evidence="2" id="KW-0812">Transmembrane</keyword>
<evidence type="ECO:0000313" key="5">
    <source>
        <dbReference type="Proteomes" id="UP000007494"/>
    </source>
</evidence>
<reference evidence="5" key="3">
    <citation type="journal article" date="2012" name="PLoS Pathog.">
        <title>Comparative genomics of the apicomplexan parasites Toxoplasma gondii and Neospora caninum: Coccidia differing in host range and transmission strategy.</title>
        <authorList>
            <person name="Reid A.J."/>
            <person name="Vermont S.J."/>
            <person name="Cotton J.A."/>
            <person name="Harris D."/>
            <person name="Hill-Cawthorne G.A."/>
            <person name="Konen-Waisman S."/>
            <person name="Latham S.M."/>
            <person name="Mourier T."/>
            <person name="Norton R."/>
            <person name="Quail M.A."/>
            <person name="Sanders M."/>
            <person name="Shanmugam D."/>
            <person name="Sohal A."/>
            <person name="Wasmuth J.D."/>
            <person name="Brunk B."/>
            <person name="Grigg M.E."/>
            <person name="Howard J.C."/>
            <person name="Parkinson J."/>
            <person name="Roos D.S."/>
            <person name="Trees A.J."/>
            <person name="Berriman M."/>
            <person name="Pain A."/>
            <person name="Wastling J.M."/>
        </authorList>
    </citation>
    <scope>NUCLEOTIDE SEQUENCE [LARGE SCALE GENOMIC DNA]</scope>
    <source>
        <strain evidence="5">Liverpool</strain>
    </source>
</reference>
<evidence type="ECO:0000313" key="4">
    <source>
        <dbReference type="EMBL" id="CEL70999.1"/>
    </source>
</evidence>
<sequence length="234" mass="26753">MEKHSTSPSARRSNREKGEHSASDGSSVTPRATRCCVASDESHEATNTSGPCVETDPPREKKSFAERVRRRLRLISAFYLHCREYKWGRRRSRTIALSSALYLLPALALFPVCTWEAWLWILTAIFSFNADYTFAGMRDNLWICGVHMADRYFASAMLGLQIFYNIPLWFRKAISIGAIGLGLTLACCVFKLLGMRTKVFRHHVIYHTLWHVIGSVGRVLVAVLEYPELLTMWY</sequence>
<dbReference type="OrthoDB" id="328992at2759"/>
<feature type="compositionally biased region" description="Polar residues" evidence="1">
    <location>
        <begin position="1"/>
        <end position="11"/>
    </location>
</feature>